<dbReference type="Pfam" id="PF05949">
    <property type="entry name" value="DUF881"/>
    <property type="match status" value="1"/>
</dbReference>
<name>A0A371P299_9ACTN</name>
<dbReference type="Gene3D" id="3.30.70.1880">
    <property type="entry name" value="Protein of unknown function DUF881"/>
    <property type="match status" value="1"/>
</dbReference>
<evidence type="ECO:0000256" key="2">
    <source>
        <dbReference type="SAM" id="Phobius"/>
    </source>
</evidence>
<keyword evidence="2" id="KW-1133">Transmembrane helix</keyword>
<keyword evidence="2" id="KW-0472">Membrane</keyword>
<keyword evidence="2" id="KW-0812">Transmembrane</keyword>
<sequence>MRDEEGLLEKIADTALDDDYYVVRSGPHDASHRFNTVLTALVLAAFAVLVAMAAIQTRSERPAAERARETIIGDIESRKSLLADREARAEKLRGEVASLRSSVVGADAELDELRLLAADRAVRGPGLKVVTSPGPADDIDDRDLQRLVNGFWYAGAEAVEVNGKRIGSLTAIRQASGVIKVNFDAIGPPYTIVVLGDPDSLQERFEQSAVGRDWLQRRKRAAVQFDVTRSDDLSVTAVPKDRLAIRHATATKEDS</sequence>
<proteinExistence type="inferred from homology"/>
<gene>
    <name evidence="3" type="ORF">DX116_12905</name>
</gene>
<organism evidence="3 4">
    <name type="scientific">Aeromicrobium endophyticum</name>
    <dbReference type="NCBI Taxonomy" id="2292704"/>
    <lineage>
        <taxon>Bacteria</taxon>
        <taxon>Bacillati</taxon>
        <taxon>Actinomycetota</taxon>
        <taxon>Actinomycetes</taxon>
        <taxon>Propionibacteriales</taxon>
        <taxon>Nocardioidaceae</taxon>
        <taxon>Aeromicrobium</taxon>
    </lineage>
</organism>
<accession>A0A371P299</accession>
<feature type="transmembrane region" description="Helical" evidence="2">
    <location>
        <begin position="34"/>
        <end position="55"/>
    </location>
</feature>
<dbReference type="OrthoDB" id="3218134at2"/>
<dbReference type="InterPro" id="IPR010273">
    <property type="entry name" value="DUF881"/>
</dbReference>
<dbReference type="Proteomes" id="UP000265581">
    <property type="component" value="Unassembled WGS sequence"/>
</dbReference>
<dbReference type="GO" id="GO:0005886">
    <property type="term" value="C:plasma membrane"/>
    <property type="evidence" value="ECO:0007669"/>
    <property type="project" value="TreeGrafter"/>
</dbReference>
<evidence type="ECO:0000313" key="3">
    <source>
        <dbReference type="EMBL" id="REK70072.1"/>
    </source>
</evidence>
<protein>
    <submittedName>
        <fullName evidence="3">DUF881 domain-containing protein</fullName>
    </submittedName>
</protein>
<evidence type="ECO:0000313" key="4">
    <source>
        <dbReference type="Proteomes" id="UP000265581"/>
    </source>
</evidence>
<keyword evidence="4" id="KW-1185">Reference proteome</keyword>
<dbReference type="PANTHER" id="PTHR37313">
    <property type="entry name" value="UPF0749 PROTEIN RV1825"/>
    <property type="match status" value="1"/>
</dbReference>
<comment type="caution">
    <text evidence="3">The sequence shown here is derived from an EMBL/GenBank/DDBJ whole genome shotgun (WGS) entry which is preliminary data.</text>
</comment>
<dbReference type="AlphaFoldDB" id="A0A371P299"/>
<reference evidence="3 4" key="1">
    <citation type="submission" date="2018-08" db="EMBL/GenBank/DDBJ databases">
        <title>Aeromicrobium sp. M2KJ-4, whole genome shotgun sequence.</title>
        <authorList>
            <person name="Tuo L."/>
        </authorList>
    </citation>
    <scope>NUCLEOTIDE SEQUENCE [LARGE SCALE GENOMIC DNA]</scope>
    <source>
        <strain evidence="3 4">M2KJ-4</strain>
    </source>
</reference>
<dbReference type="EMBL" id="QUBR01000002">
    <property type="protein sequence ID" value="REK70072.1"/>
    <property type="molecule type" value="Genomic_DNA"/>
</dbReference>
<evidence type="ECO:0000256" key="1">
    <source>
        <dbReference type="ARBA" id="ARBA00009108"/>
    </source>
</evidence>
<dbReference type="PANTHER" id="PTHR37313:SF1">
    <property type="entry name" value="UPF0749 PROTEIN RV1823"/>
    <property type="match status" value="1"/>
</dbReference>
<dbReference type="RefSeq" id="WP_119704670.1">
    <property type="nucleotide sequence ID" value="NZ_JBHSOI010000002.1"/>
</dbReference>
<comment type="similarity">
    <text evidence="1">Belongs to the UPF0749 family.</text>
</comment>